<dbReference type="RefSeq" id="WP_014396187.1">
    <property type="nucleotide sequence ID" value="NC_017030.1"/>
</dbReference>
<accession>H8MJ57</accession>
<evidence type="ECO:0000256" key="1">
    <source>
        <dbReference type="ARBA" id="ARBA00034923"/>
    </source>
</evidence>
<keyword evidence="5" id="KW-1185">Reference proteome</keyword>
<dbReference type="PANTHER" id="PTHR11070:SF2">
    <property type="entry name" value="ATP-DEPENDENT DNA HELICASE SRS2"/>
    <property type="match status" value="1"/>
</dbReference>
<dbReference type="InParanoid" id="H8MJ57"/>
<dbReference type="eggNOG" id="COG0210">
    <property type="taxonomic scope" value="Bacteria"/>
</dbReference>
<dbReference type="Pfam" id="PF04851">
    <property type="entry name" value="ResIII"/>
    <property type="match status" value="1"/>
</dbReference>
<dbReference type="GO" id="GO:0003677">
    <property type="term" value="F:DNA binding"/>
    <property type="evidence" value="ECO:0007669"/>
    <property type="project" value="InterPro"/>
</dbReference>
<sequence>MINLIVPSQSFSNDAASKTVWGWLSGALQNTEGVAYYQHPIIRSAGAPPDLLVLARGYNPVAVKCLPYQIDDLTVVTSEVWGIGAGSIDSPFLQAEDFSEALNSKFKAQRALRHLLKTQAAVAFPNISRREFETKFGPIGAGQSVVWQDGDLSSALTQTPELTEEQWKLCMSVFQSVTPLMQKGIPAPLVEEPPTKLGAAIKALNREISLLDLEQQKVAVQVPEGPQRIRGLAGTGKTVLLAMKAANIHMRYPEKKILFTFSTHSLYRQAQRLIQEFYEVNGESGPNWDRLHIRHAWGGRSRPGVYSELAQRQNRPPLDFNAARRMNGESPFAACLQSALQMPIEPEYDFILIDEAQDFPAEFFRVAYQLSHPPHSVYWAYDELQNLTALEMPKLEELFGSHPDGSPVVSLEGEYPGGIEKDLVLQKSYRCPRSVLMLAHAIGLGLYAPRGCVQMLGSTESWKAVGYELESGELVPGNNVVIARPDENSPNPIERIYKGSQDLITAKKFDDRTSELGWVAESIEKDIKEEGVPSEQIVVITLNSIEAKRDLARLQQFLFARGINSLIPGIVHDAASFAEPGYVTLATVHRAKGNEAPVVYVINAEHIATYQGEIEARNRFFTSVSRAKGWVRVTGSGTRMDAVLAEIHKLVNDIPRFRFAFPDPRKIRQLDLETSRRRAHVTRVKRSVKELLDVDADALSQTDPEALRELYRKLGEAMDEPK</sequence>
<dbReference type="InterPro" id="IPR006935">
    <property type="entry name" value="Helicase/UvrB_N"/>
</dbReference>
<dbReference type="eggNOG" id="COG3972">
    <property type="taxonomic scope" value="Bacteria"/>
</dbReference>
<dbReference type="InterPro" id="IPR000212">
    <property type="entry name" value="DNA_helicase_UvrD/REP"/>
</dbReference>
<dbReference type="SUPFAM" id="SSF52540">
    <property type="entry name" value="P-loop containing nucleoside triphosphate hydrolases"/>
    <property type="match status" value="1"/>
</dbReference>
<evidence type="ECO:0000313" key="4">
    <source>
        <dbReference type="EMBL" id="AFE05186.1"/>
    </source>
</evidence>
<dbReference type="GO" id="GO:0016787">
    <property type="term" value="F:hydrolase activity"/>
    <property type="evidence" value="ECO:0007669"/>
    <property type="project" value="InterPro"/>
</dbReference>
<dbReference type="Gene3D" id="3.40.50.300">
    <property type="entry name" value="P-loop containing nucleotide triphosphate hydrolases"/>
    <property type="match status" value="2"/>
</dbReference>
<feature type="domain" description="Helicase/UvrB N-terminal" evidence="2">
    <location>
        <begin position="232"/>
        <end position="361"/>
    </location>
</feature>
<dbReference type="OrthoDB" id="5441773at2"/>
<dbReference type="Pfam" id="PF13538">
    <property type="entry name" value="UvrD_C_2"/>
    <property type="match status" value="1"/>
</dbReference>
<reference evidence="4 5" key="1">
    <citation type="journal article" date="2012" name="J. Bacteriol.">
        <title>Complete Genome Sequence of the Fruiting Myxobacterium Corallococcus coralloides DSM 2259.</title>
        <authorList>
            <person name="Huntley S."/>
            <person name="Zhang Y."/>
            <person name="Treuner-Lange A."/>
            <person name="Kneip S."/>
            <person name="Sensen C.W."/>
            <person name="Sogaard-Andersen L."/>
        </authorList>
    </citation>
    <scope>NUCLEOTIDE SEQUENCE [LARGE SCALE GENOMIC DNA]</scope>
    <source>
        <strain evidence="5">ATCC 25202 / DSM 2259 / NBRC 100086 / M2</strain>
    </source>
</reference>
<proteinExistence type="predicted"/>
<dbReference type="EMBL" id="CP003389">
    <property type="protein sequence ID" value="AFE05186.1"/>
    <property type="molecule type" value="Genomic_DNA"/>
</dbReference>
<dbReference type="InterPro" id="IPR027417">
    <property type="entry name" value="P-loop_NTPase"/>
</dbReference>
<dbReference type="GO" id="GO:0005524">
    <property type="term" value="F:ATP binding"/>
    <property type="evidence" value="ECO:0007669"/>
    <property type="project" value="InterPro"/>
</dbReference>
<reference evidence="5" key="2">
    <citation type="submission" date="2012-03" db="EMBL/GenBank/DDBJ databases">
        <title>Genome sequence of the fruiting myxobacterium Corallococcus coralloides DSM 2259.</title>
        <authorList>
            <person name="Huntley S."/>
            <person name="Zhang Y."/>
            <person name="Treuner-Lange A."/>
            <person name="Sensen C.W."/>
            <person name="Sogaard-Andersen L."/>
        </authorList>
    </citation>
    <scope>NUCLEOTIDE SEQUENCE [LARGE SCALE GENOMIC DNA]</scope>
    <source>
        <strain evidence="5">ATCC 25202 / DSM 2259 / NBRC 100086 / M2</strain>
    </source>
</reference>
<evidence type="ECO:0000259" key="3">
    <source>
        <dbReference type="Pfam" id="PF13538"/>
    </source>
</evidence>
<dbReference type="PANTHER" id="PTHR11070">
    <property type="entry name" value="UVRD / RECB / PCRA DNA HELICASE FAMILY MEMBER"/>
    <property type="match status" value="1"/>
</dbReference>
<evidence type="ECO:0000259" key="2">
    <source>
        <dbReference type="Pfam" id="PF04851"/>
    </source>
</evidence>
<dbReference type="GO" id="GO:0000725">
    <property type="term" value="P:recombinational repair"/>
    <property type="evidence" value="ECO:0007669"/>
    <property type="project" value="TreeGrafter"/>
</dbReference>
<feature type="domain" description="UvrD-like helicase C-terminal" evidence="3">
    <location>
        <begin position="583"/>
        <end position="633"/>
    </location>
</feature>
<name>H8MJ57_CORCM</name>
<gene>
    <name evidence="4" type="ordered locus">COCOR_03372</name>
</gene>
<dbReference type="InterPro" id="IPR027785">
    <property type="entry name" value="UvrD-like_helicase_C"/>
</dbReference>
<dbReference type="AlphaFoldDB" id="H8MJ57"/>
<dbReference type="HOGENOM" id="CLU_015624_1_0_7"/>
<dbReference type="GO" id="GO:0043138">
    <property type="term" value="F:3'-5' DNA helicase activity"/>
    <property type="evidence" value="ECO:0007669"/>
    <property type="project" value="TreeGrafter"/>
</dbReference>
<dbReference type="KEGG" id="ccx:COCOR_03372"/>
<dbReference type="Proteomes" id="UP000007587">
    <property type="component" value="Chromosome"/>
</dbReference>
<protein>
    <recommendedName>
        <fullName evidence="1">DNA 3'-5' helicase II</fullName>
    </recommendedName>
</protein>
<organism evidence="4 5">
    <name type="scientific">Corallococcus coralloides (strain ATCC 25202 / DSM 2259 / NBRC 100086 / M2)</name>
    <name type="common">Myxococcus coralloides</name>
    <dbReference type="NCBI Taxonomy" id="1144275"/>
    <lineage>
        <taxon>Bacteria</taxon>
        <taxon>Pseudomonadati</taxon>
        <taxon>Myxococcota</taxon>
        <taxon>Myxococcia</taxon>
        <taxon>Myxococcales</taxon>
        <taxon>Cystobacterineae</taxon>
        <taxon>Myxococcaceae</taxon>
        <taxon>Corallococcus</taxon>
    </lineage>
</organism>
<evidence type="ECO:0000313" key="5">
    <source>
        <dbReference type="Proteomes" id="UP000007587"/>
    </source>
</evidence>
<dbReference type="STRING" id="1144275.COCOR_03372"/>